<keyword evidence="3" id="KW-0677">Repeat</keyword>
<evidence type="ECO:0000313" key="7">
    <source>
        <dbReference type="EMBL" id="CAE6433896.1"/>
    </source>
</evidence>
<proteinExistence type="predicted"/>
<keyword evidence="5" id="KW-0539">Nucleus</keyword>
<sequence>MPSPSRQERHRVRQEHELLEAQKRKAERMEAHKRRMRKQAEDAAYAKAERARRHQERVAEDTRRRRERDARHASPNSSQSSYSGSEYFYGAYYQSWSQPNPPPPVSPIYGAVDRYKTGLERMNQLAATPGVQLSFADIAWPTVYPIRGTHDISKDAVEHVALSESLYPGKDRRRRLVAFLLEWHPDKFVGRWMQHVCECDRAAVKEGVTIVAGIVNDLLSGSA</sequence>
<protein>
    <submittedName>
        <fullName evidence="7">Uncharacterized protein</fullName>
    </submittedName>
</protein>
<dbReference type="EMBL" id="CAJMXA010000513">
    <property type="protein sequence ID" value="CAE6433896.1"/>
    <property type="molecule type" value="Genomic_DNA"/>
</dbReference>
<dbReference type="AlphaFoldDB" id="A0A8H2XQJ5"/>
<gene>
    <name evidence="7" type="ORF">RDB_LOCUS27501</name>
</gene>
<dbReference type="PANTHER" id="PTHR15263">
    <property type="entry name" value="I-KAPPA-B-LIKE PROTEIN IKBL"/>
    <property type="match status" value="1"/>
</dbReference>
<keyword evidence="2" id="KW-0597">Phosphoprotein</keyword>
<comment type="subcellular location">
    <subcellularLocation>
        <location evidence="1">Nucleus</location>
    </subcellularLocation>
</comment>
<feature type="compositionally biased region" description="Basic and acidic residues" evidence="6">
    <location>
        <begin position="56"/>
        <end position="72"/>
    </location>
</feature>
<dbReference type="GO" id="GO:0005634">
    <property type="term" value="C:nucleus"/>
    <property type="evidence" value="ECO:0007669"/>
    <property type="project" value="UniProtKB-SubCell"/>
</dbReference>
<dbReference type="InterPro" id="IPR038753">
    <property type="entry name" value="NFKBIL1"/>
</dbReference>
<accession>A0A8H2XQJ5</accession>
<organism evidence="7 8">
    <name type="scientific">Rhizoctonia solani</name>
    <dbReference type="NCBI Taxonomy" id="456999"/>
    <lineage>
        <taxon>Eukaryota</taxon>
        <taxon>Fungi</taxon>
        <taxon>Dikarya</taxon>
        <taxon>Basidiomycota</taxon>
        <taxon>Agaricomycotina</taxon>
        <taxon>Agaricomycetes</taxon>
        <taxon>Cantharellales</taxon>
        <taxon>Ceratobasidiaceae</taxon>
        <taxon>Rhizoctonia</taxon>
    </lineage>
</organism>
<evidence type="ECO:0000256" key="3">
    <source>
        <dbReference type="ARBA" id="ARBA00022737"/>
    </source>
</evidence>
<evidence type="ECO:0000256" key="5">
    <source>
        <dbReference type="ARBA" id="ARBA00023242"/>
    </source>
</evidence>
<dbReference type="PANTHER" id="PTHR15263:SF1">
    <property type="entry name" value="NF-KAPPA-B INHIBITOR-LIKE PROTEIN 1"/>
    <property type="match status" value="1"/>
</dbReference>
<name>A0A8H2XQJ5_9AGAM</name>
<dbReference type="Proteomes" id="UP000663853">
    <property type="component" value="Unassembled WGS sequence"/>
</dbReference>
<dbReference type="GO" id="GO:0043124">
    <property type="term" value="P:negative regulation of canonical NF-kappaB signal transduction"/>
    <property type="evidence" value="ECO:0007669"/>
    <property type="project" value="InterPro"/>
</dbReference>
<reference evidence="7" key="1">
    <citation type="submission" date="2021-01" db="EMBL/GenBank/DDBJ databases">
        <authorList>
            <person name="Kaushik A."/>
        </authorList>
    </citation>
    <scope>NUCLEOTIDE SEQUENCE</scope>
    <source>
        <strain evidence="7">AG6-10EEA</strain>
    </source>
</reference>
<evidence type="ECO:0000256" key="4">
    <source>
        <dbReference type="ARBA" id="ARBA00023043"/>
    </source>
</evidence>
<evidence type="ECO:0000256" key="1">
    <source>
        <dbReference type="ARBA" id="ARBA00004123"/>
    </source>
</evidence>
<feature type="region of interest" description="Disordered" evidence="6">
    <location>
        <begin position="1"/>
        <end position="82"/>
    </location>
</feature>
<keyword evidence="4" id="KW-0040">ANK repeat</keyword>
<evidence type="ECO:0000256" key="2">
    <source>
        <dbReference type="ARBA" id="ARBA00022553"/>
    </source>
</evidence>
<evidence type="ECO:0000313" key="8">
    <source>
        <dbReference type="Proteomes" id="UP000663853"/>
    </source>
</evidence>
<comment type="caution">
    <text evidence="7">The sequence shown here is derived from an EMBL/GenBank/DDBJ whole genome shotgun (WGS) entry which is preliminary data.</text>
</comment>
<evidence type="ECO:0000256" key="6">
    <source>
        <dbReference type="SAM" id="MobiDB-lite"/>
    </source>
</evidence>
<feature type="compositionally biased region" description="Basic and acidic residues" evidence="6">
    <location>
        <begin position="14"/>
        <end position="30"/>
    </location>
</feature>
<dbReference type="OrthoDB" id="412647at2759"/>